<comment type="subcellular location">
    <subcellularLocation>
        <location evidence="1">Nucleus</location>
    </subcellularLocation>
</comment>
<feature type="region of interest" description="Disordered" evidence="6">
    <location>
        <begin position="1"/>
        <end position="45"/>
    </location>
</feature>
<feature type="domain" description="BHLH" evidence="7">
    <location>
        <begin position="31"/>
        <end position="82"/>
    </location>
</feature>
<dbReference type="GO" id="GO:0005634">
    <property type="term" value="C:nucleus"/>
    <property type="evidence" value="ECO:0007669"/>
    <property type="project" value="UniProtKB-SubCell"/>
</dbReference>
<keyword evidence="2" id="KW-0805">Transcription regulation</keyword>
<organism evidence="8 9">
    <name type="scientific">Gnomoniopsis smithogilvyi</name>
    <dbReference type="NCBI Taxonomy" id="1191159"/>
    <lineage>
        <taxon>Eukaryota</taxon>
        <taxon>Fungi</taxon>
        <taxon>Dikarya</taxon>
        <taxon>Ascomycota</taxon>
        <taxon>Pezizomycotina</taxon>
        <taxon>Sordariomycetes</taxon>
        <taxon>Sordariomycetidae</taxon>
        <taxon>Diaporthales</taxon>
        <taxon>Gnomoniaceae</taxon>
        <taxon>Gnomoniopsis</taxon>
    </lineage>
</organism>
<evidence type="ECO:0000259" key="7">
    <source>
        <dbReference type="PROSITE" id="PS50888"/>
    </source>
</evidence>
<comment type="caution">
    <text evidence="8">The sequence shown here is derived from an EMBL/GenBank/DDBJ whole genome shotgun (WGS) entry which is preliminary data.</text>
</comment>
<feature type="compositionally biased region" description="Low complexity" evidence="6">
    <location>
        <begin position="1"/>
        <end position="14"/>
    </location>
</feature>
<dbReference type="EMBL" id="JAPEVB010000001">
    <property type="protein sequence ID" value="KAJ4397289.1"/>
    <property type="molecule type" value="Genomic_DNA"/>
</dbReference>
<dbReference type="InterPro" id="IPR052207">
    <property type="entry name" value="Max-like/E-box_TFs"/>
</dbReference>
<sequence>MDSSSPLPSGSPTSEQGRDGDTDKPRLTEEQKRQNHITSEQKRRQGIRYGFDKLCEVVPGLEGQGRSEGHVLNETTRQLLDAIEERKQLVAEVERRGGVVPDHLKGPALIDTSDVDTQYIRRSSNNGSGNSNST</sequence>
<accession>A0A9W8Z5P1</accession>
<dbReference type="InterPro" id="IPR011598">
    <property type="entry name" value="bHLH_dom"/>
</dbReference>
<dbReference type="OrthoDB" id="5778525at2759"/>
<dbReference type="Pfam" id="PF23181">
    <property type="entry name" value="bHLH_INO4"/>
    <property type="match status" value="1"/>
</dbReference>
<evidence type="ECO:0000256" key="3">
    <source>
        <dbReference type="ARBA" id="ARBA00023125"/>
    </source>
</evidence>
<evidence type="ECO:0000256" key="1">
    <source>
        <dbReference type="ARBA" id="ARBA00004123"/>
    </source>
</evidence>
<dbReference type="GO" id="GO:0000981">
    <property type="term" value="F:DNA-binding transcription factor activity, RNA polymerase II-specific"/>
    <property type="evidence" value="ECO:0007669"/>
    <property type="project" value="TreeGrafter"/>
</dbReference>
<keyword evidence="3" id="KW-0238">DNA-binding</keyword>
<evidence type="ECO:0000256" key="5">
    <source>
        <dbReference type="ARBA" id="ARBA00023242"/>
    </source>
</evidence>
<dbReference type="Proteomes" id="UP001140453">
    <property type="component" value="Unassembled WGS sequence"/>
</dbReference>
<dbReference type="GO" id="GO:0000978">
    <property type="term" value="F:RNA polymerase II cis-regulatory region sequence-specific DNA binding"/>
    <property type="evidence" value="ECO:0007669"/>
    <property type="project" value="TreeGrafter"/>
</dbReference>
<evidence type="ECO:0000256" key="6">
    <source>
        <dbReference type="SAM" id="MobiDB-lite"/>
    </source>
</evidence>
<keyword evidence="4" id="KW-0804">Transcription</keyword>
<protein>
    <submittedName>
        <fullName evidence="8">Transcription factor</fullName>
    </submittedName>
</protein>
<feature type="compositionally biased region" description="Basic and acidic residues" evidence="6">
    <location>
        <begin position="16"/>
        <end position="43"/>
    </location>
</feature>
<reference evidence="8" key="1">
    <citation type="submission" date="2022-10" db="EMBL/GenBank/DDBJ databases">
        <title>Tapping the CABI collections for fungal endophytes: first genome assemblies for Collariella, Neodidymelliopsis, Ascochyta clinopodiicola, Didymella pomorum, Didymosphaeria variabile, Neocosmospora piperis and Neocucurbitaria cava.</title>
        <authorList>
            <person name="Hill R."/>
        </authorList>
    </citation>
    <scope>NUCLEOTIDE SEQUENCE</scope>
    <source>
        <strain evidence="8">IMI 355082</strain>
    </source>
</reference>
<evidence type="ECO:0000256" key="2">
    <source>
        <dbReference type="ARBA" id="ARBA00023015"/>
    </source>
</evidence>
<dbReference type="Gene3D" id="4.10.280.10">
    <property type="entry name" value="Helix-loop-helix DNA-binding domain"/>
    <property type="match status" value="1"/>
</dbReference>
<evidence type="ECO:0000313" key="8">
    <source>
        <dbReference type="EMBL" id="KAJ4397289.1"/>
    </source>
</evidence>
<dbReference type="SUPFAM" id="SSF47459">
    <property type="entry name" value="HLH, helix-loop-helix DNA-binding domain"/>
    <property type="match status" value="1"/>
</dbReference>
<dbReference type="InterPro" id="IPR036638">
    <property type="entry name" value="HLH_DNA-bd_sf"/>
</dbReference>
<dbReference type="GO" id="GO:0046983">
    <property type="term" value="F:protein dimerization activity"/>
    <property type="evidence" value="ECO:0007669"/>
    <property type="project" value="InterPro"/>
</dbReference>
<name>A0A9W8Z5P1_9PEZI</name>
<gene>
    <name evidence="8" type="primary">INO4</name>
    <name evidence="8" type="ORF">N0V93_001513</name>
</gene>
<feature type="compositionally biased region" description="Low complexity" evidence="6">
    <location>
        <begin position="123"/>
        <end position="134"/>
    </location>
</feature>
<dbReference type="InterPro" id="IPR057072">
    <property type="entry name" value="bHLH_INO4"/>
</dbReference>
<dbReference type="AlphaFoldDB" id="A0A9W8Z5P1"/>
<proteinExistence type="predicted"/>
<evidence type="ECO:0000256" key="4">
    <source>
        <dbReference type="ARBA" id="ARBA00023163"/>
    </source>
</evidence>
<feature type="region of interest" description="Disordered" evidence="6">
    <location>
        <begin position="100"/>
        <end position="134"/>
    </location>
</feature>
<keyword evidence="9" id="KW-1185">Reference proteome</keyword>
<dbReference type="PANTHER" id="PTHR15741:SF27">
    <property type="entry name" value="TRANSCRIPTION FACTOR AP-4"/>
    <property type="match status" value="1"/>
</dbReference>
<dbReference type="PROSITE" id="PS50888">
    <property type="entry name" value="BHLH"/>
    <property type="match status" value="1"/>
</dbReference>
<dbReference type="PANTHER" id="PTHR15741">
    <property type="entry name" value="BASIC HELIX-LOOP-HELIX ZIP TRANSCRIPTION FACTOR"/>
    <property type="match status" value="1"/>
</dbReference>
<evidence type="ECO:0000313" key="9">
    <source>
        <dbReference type="Proteomes" id="UP001140453"/>
    </source>
</evidence>
<keyword evidence="5" id="KW-0539">Nucleus</keyword>